<proteinExistence type="predicted"/>
<feature type="non-terminal residue" evidence="2">
    <location>
        <position position="203"/>
    </location>
</feature>
<name>K1RF65_9ZZZZ</name>
<feature type="non-terminal residue" evidence="2">
    <location>
        <position position="1"/>
    </location>
</feature>
<accession>K1RF65</accession>
<dbReference type="Pfam" id="PF17802">
    <property type="entry name" value="SpaA"/>
    <property type="match status" value="1"/>
</dbReference>
<organism evidence="2">
    <name type="scientific">human gut metagenome</name>
    <dbReference type="NCBI Taxonomy" id="408170"/>
    <lineage>
        <taxon>unclassified sequences</taxon>
        <taxon>metagenomes</taxon>
        <taxon>organismal metagenomes</taxon>
    </lineage>
</organism>
<evidence type="ECO:0000313" key="2">
    <source>
        <dbReference type="EMBL" id="EKC47352.1"/>
    </source>
</evidence>
<dbReference type="InterPro" id="IPR013783">
    <property type="entry name" value="Ig-like_fold"/>
</dbReference>
<sequence>GVATFKDVLISGSTPYTLEEVDTEIRYVVPEKQTAPIKWNEVTNRDFTNILKKFSVTVTKSDREKGTAQGDAKLSGAVYGIYKGDTLVDKYVTDSEGQFTTKEYVCDIDWTIREITPSEGYLLDKTIHKVGAEPKLFTIEHNLVANDVTEQVMKGNIAIIKHADDGETKIETPENGAEFEVYLKSSGSFEKADKDERDTIVCD</sequence>
<gene>
    <name evidence="2" type="ORF">OBE_15753</name>
</gene>
<reference evidence="2" key="1">
    <citation type="journal article" date="2013" name="Environ. Microbiol.">
        <title>Microbiota from the distal guts of lean and obese adolescents exhibit partial functional redundancy besides clear differences in community structure.</title>
        <authorList>
            <person name="Ferrer M."/>
            <person name="Ruiz A."/>
            <person name="Lanza F."/>
            <person name="Haange S.B."/>
            <person name="Oberbach A."/>
            <person name="Till H."/>
            <person name="Bargiela R."/>
            <person name="Campoy C."/>
            <person name="Segura M.T."/>
            <person name="Richter M."/>
            <person name="von Bergen M."/>
            <person name="Seifert J."/>
            <person name="Suarez A."/>
        </authorList>
    </citation>
    <scope>NUCLEOTIDE SEQUENCE</scope>
</reference>
<dbReference type="Gene3D" id="2.60.40.10">
    <property type="entry name" value="Immunoglobulins"/>
    <property type="match status" value="1"/>
</dbReference>
<evidence type="ECO:0000259" key="1">
    <source>
        <dbReference type="Pfam" id="PF17802"/>
    </source>
</evidence>
<protein>
    <submittedName>
        <fullName evidence="2">Collagen adhesion protein</fullName>
    </submittedName>
</protein>
<comment type="caution">
    <text evidence="2">The sequence shown here is derived from an EMBL/GenBank/DDBJ whole genome shotgun (WGS) entry which is preliminary data.</text>
</comment>
<dbReference type="AlphaFoldDB" id="K1RF65"/>
<dbReference type="InterPro" id="IPR041033">
    <property type="entry name" value="SpaA_PFL_dom_1"/>
</dbReference>
<dbReference type="EMBL" id="AJWZ01010826">
    <property type="protein sequence ID" value="EKC47352.1"/>
    <property type="molecule type" value="Genomic_DNA"/>
</dbReference>
<feature type="domain" description="SpaA-like prealbumin fold" evidence="1">
    <location>
        <begin position="56"/>
        <end position="132"/>
    </location>
</feature>